<evidence type="ECO:0000313" key="2">
    <source>
        <dbReference type="Proteomes" id="UP001061302"/>
    </source>
</evidence>
<organism evidence="1 2">
    <name type="scientific">Chitiniphilus purpureus</name>
    <dbReference type="NCBI Taxonomy" id="2981137"/>
    <lineage>
        <taxon>Bacteria</taxon>
        <taxon>Pseudomonadati</taxon>
        <taxon>Pseudomonadota</taxon>
        <taxon>Betaproteobacteria</taxon>
        <taxon>Neisseriales</taxon>
        <taxon>Chitinibacteraceae</taxon>
        <taxon>Chitiniphilus</taxon>
    </lineage>
</organism>
<gene>
    <name evidence="1" type="ORF">N8I74_06440</name>
</gene>
<evidence type="ECO:0000313" key="1">
    <source>
        <dbReference type="EMBL" id="UXY16654.1"/>
    </source>
</evidence>
<keyword evidence="2" id="KW-1185">Reference proteome</keyword>
<dbReference type="EMBL" id="CP106753">
    <property type="protein sequence ID" value="UXY16654.1"/>
    <property type="molecule type" value="Genomic_DNA"/>
</dbReference>
<name>A0ABY6DQM2_9NEIS</name>
<dbReference type="RefSeq" id="WP_263126036.1">
    <property type="nucleotide sequence ID" value="NZ_CP106753.1"/>
</dbReference>
<reference evidence="1" key="1">
    <citation type="submission" date="2022-10" db="EMBL/GenBank/DDBJ databases">
        <title>Chitiniphilus purpureus sp. nov., a novel chitin-degrading bacterium isolated from crawfish pond sediment.</title>
        <authorList>
            <person name="Li K."/>
        </authorList>
    </citation>
    <scope>NUCLEOTIDE SEQUENCE</scope>
    <source>
        <strain evidence="1">CD1</strain>
    </source>
</reference>
<proteinExistence type="predicted"/>
<accession>A0ABY6DQM2</accession>
<sequence>MQAFYLQKQPNRNNFITNPKTQTPIFGVFPAIQKHDFPQGNIYLRHGEHKSRHKGFGLIHIWAERFPHLTEIADAESKVLPWVGSILGGPADIHCEFDDPRGEHRPTILRGRYGLLIVEFRKDGENGPFYSIVTAYVGQAKGPKIGAFKVSSS</sequence>
<protein>
    <submittedName>
        <fullName evidence="1">Uncharacterized protein</fullName>
    </submittedName>
</protein>
<dbReference type="Proteomes" id="UP001061302">
    <property type="component" value="Chromosome"/>
</dbReference>